<evidence type="ECO:0000313" key="6">
    <source>
        <dbReference type="EMBL" id="AKF07199.1"/>
    </source>
</evidence>
<feature type="domain" description="ATPase AAA-3" evidence="4">
    <location>
        <begin position="49"/>
        <end position="179"/>
    </location>
</feature>
<dbReference type="RefSeq" id="WP_053234484.1">
    <property type="nucleotide sequence ID" value="NZ_CP011125.1"/>
</dbReference>
<dbReference type="GO" id="GO:0016887">
    <property type="term" value="F:ATP hydrolysis activity"/>
    <property type="evidence" value="ECO:0007669"/>
    <property type="project" value="InterPro"/>
</dbReference>
<feature type="domain" description="ChlI/MoxR AAA lid" evidence="5">
    <location>
        <begin position="272"/>
        <end position="338"/>
    </location>
</feature>
<evidence type="ECO:0000256" key="2">
    <source>
        <dbReference type="ARBA" id="ARBA00022840"/>
    </source>
</evidence>
<organism evidence="6 7">
    <name type="scientific">Sandaracinus amylolyticus</name>
    <dbReference type="NCBI Taxonomy" id="927083"/>
    <lineage>
        <taxon>Bacteria</taxon>
        <taxon>Pseudomonadati</taxon>
        <taxon>Myxococcota</taxon>
        <taxon>Polyangia</taxon>
        <taxon>Polyangiales</taxon>
        <taxon>Sandaracinaceae</taxon>
        <taxon>Sandaracinus</taxon>
    </lineage>
</organism>
<gene>
    <name evidence="6" type="ORF">DB32_004348</name>
</gene>
<dbReference type="EMBL" id="CP011125">
    <property type="protein sequence ID" value="AKF07199.1"/>
    <property type="molecule type" value="Genomic_DNA"/>
</dbReference>
<evidence type="ECO:0000259" key="5">
    <source>
        <dbReference type="Pfam" id="PF17863"/>
    </source>
</evidence>
<dbReference type="PIRSF" id="PIRSF002849">
    <property type="entry name" value="AAA_ATPase_chaperone_MoxR_prd"/>
    <property type="match status" value="1"/>
</dbReference>
<dbReference type="Gene3D" id="3.40.50.300">
    <property type="entry name" value="P-loop containing nucleotide triphosphate hydrolases"/>
    <property type="match status" value="1"/>
</dbReference>
<dbReference type="OrthoDB" id="9808397at2"/>
<keyword evidence="1" id="KW-0547">Nucleotide-binding</keyword>
<dbReference type="Gene3D" id="1.10.8.80">
    <property type="entry name" value="Magnesium chelatase subunit I, C-Terminal domain"/>
    <property type="match status" value="1"/>
</dbReference>
<dbReference type="InterPro" id="IPR027417">
    <property type="entry name" value="P-loop_NTPase"/>
</dbReference>
<dbReference type="Proteomes" id="UP000034883">
    <property type="component" value="Chromosome"/>
</dbReference>
<comment type="similarity">
    <text evidence="3">Belongs to the MoxR family.</text>
</comment>
<dbReference type="STRING" id="927083.DB32_004348"/>
<keyword evidence="2" id="KW-0067">ATP-binding</keyword>
<evidence type="ECO:0000259" key="4">
    <source>
        <dbReference type="Pfam" id="PF07726"/>
    </source>
</evidence>
<dbReference type="PANTHER" id="PTHR42759">
    <property type="entry name" value="MOXR FAMILY PROTEIN"/>
    <property type="match status" value="1"/>
</dbReference>
<sequence>MYTDVRAINEMVQRESAFVDPILHEVRKVIVGQDEMIERILIGLLTGGHVLLEGVPGLAKTLTVKTVCDTISAHFQRIQFTPDMLPADVVGTVIYNQQKGEFTAKRGPIFANLVLADEINRAPAKVQSALLEAMQEQQVTIGDTTFPLDQPFMVMATQNPVEQEGTYPLPEAQVDRFMLHVKVGYPTRDEEKKIMSRMAQAALGPKRKRGSTEPAVNDPLAVAAVATPEQVLRAREVIGHIIVDEKINDYIVDVVIATREPKKAGLKDLVGMIAHGASPRASIALNLAARAHAFVRHRGYVTPEDVKAVGPDVLRHRIILTYEAEAEELTSEQVVRRIFDTVEVP</sequence>
<dbReference type="AlphaFoldDB" id="A0A0F6SFM4"/>
<proteinExistence type="inferred from homology"/>
<evidence type="ECO:0000256" key="3">
    <source>
        <dbReference type="ARBA" id="ARBA00061607"/>
    </source>
</evidence>
<dbReference type="CDD" id="cd00009">
    <property type="entry name" value="AAA"/>
    <property type="match status" value="1"/>
</dbReference>
<dbReference type="SUPFAM" id="SSF52540">
    <property type="entry name" value="P-loop containing nucleoside triphosphate hydrolases"/>
    <property type="match status" value="1"/>
</dbReference>
<evidence type="ECO:0000256" key="1">
    <source>
        <dbReference type="ARBA" id="ARBA00022741"/>
    </source>
</evidence>
<dbReference type="PANTHER" id="PTHR42759:SF1">
    <property type="entry name" value="MAGNESIUM-CHELATASE SUBUNIT CHLD"/>
    <property type="match status" value="1"/>
</dbReference>
<evidence type="ECO:0000313" key="7">
    <source>
        <dbReference type="Proteomes" id="UP000034883"/>
    </source>
</evidence>
<dbReference type="InterPro" id="IPR050764">
    <property type="entry name" value="CbbQ/NirQ/NorQ/GpvN"/>
</dbReference>
<dbReference type="Pfam" id="PF17863">
    <property type="entry name" value="AAA_lid_2"/>
    <property type="match status" value="1"/>
</dbReference>
<dbReference type="KEGG" id="samy:DB32_004348"/>
<reference evidence="6 7" key="1">
    <citation type="submission" date="2015-03" db="EMBL/GenBank/DDBJ databases">
        <title>Genome assembly of Sandaracinus amylolyticus DSM 53668.</title>
        <authorList>
            <person name="Sharma G."/>
            <person name="Subramanian S."/>
        </authorList>
    </citation>
    <scope>NUCLEOTIDE SEQUENCE [LARGE SCALE GENOMIC DNA]</scope>
    <source>
        <strain evidence="6 7">DSM 53668</strain>
    </source>
</reference>
<accession>A0A0F6SFM4</accession>
<dbReference type="InterPro" id="IPR011703">
    <property type="entry name" value="ATPase_AAA-3"/>
</dbReference>
<dbReference type="GO" id="GO:0005524">
    <property type="term" value="F:ATP binding"/>
    <property type="evidence" value="ECO:0007669"/>
    <property type="project" value="UniProtKB-KW"/>
</dbReference>
<dbReference type="Pfam" id="PF07726">
    <property type="entry name" value="AAA_3"/>
    <property type="match status" value="1"/>
</dbReference>
<dbReference type="InterPro" id="IPR041628">
    <property type="entry name" value="ChlI/MoxR_AAA_lid"/>
</dbReference>
<protein>
    <submittedName>
        <fullName evidence="6">MoxR-like ATPase</fullName>
    </submittedName>
</protein>
<name>A0A0F6SFM4_9BACT</name>
<dbReference type="FunFam" id="3.40.50.300:FF:000640">
    <property type="entry name" value="MoxR family ATPase"/>
    <property type="match status" value="1"/>
</dbReference>
<keyword evidence="7" id="KW-1185">Reference proteome</keyword>